<feature type="domain" description="Reverse transcriptase" evidence="1">
    <location>
        <begin position="1"/>
        <end position="228"/>
    </location>
</feature>
<evidence type="ECO:0000259" key="1">
    <source>
        <dbReference type="PROSITE" id="PS50878"/>
    </source>
</evidence>
<dbReference type="InterPro" id="IPR036397">
    <property type="entry name" value="RNaseH_sf"/>
</dbReference>
<dbReference type="SUPFAM" id="SSF56672">
    <property type="entry name" value="DNA/RNA polymerases"/>
    <property type="match status" value="1"/>
</dbReference>
<accession>A0AAV2GQD1</accession>
<evidence type="ECO:0000313" key="3">
    <source>
        <dbReference type="Proteomes" id="UP001497516"/>
    </source>
</evidence>
<keyword evidence="3" id="KW-1185">Reference proteome</keyword>
<dbReference type="GO" id="GO:0003676">
    <property type="term" value="F:nucleic acid binding"/>
    <property type="evidence" value="ECO:0007669"/>
    <property type="project" value="InterPro"/>
</dbReference>
<evidence type="ECO:0000313" key="2">
    <source>
        <dbReference type="EMBL" id="CAL1412682.1"/>
    </source>
</evidence>
<reference evidence="2 3" key="1">
    <citation type="submission" date="2024-04" db="EMBL/GenBank/DDBJ databases">
        <authorList>
            <person name="Fracassetti M."/>
        </authorList>
    </citation>
    <scope>NUCLEOTIDE SEQUENCE [LARGE SCALE GENOMIC DNA]</scope>
</reference>
<dbReference type="PANTHER" id="PTHR33116:SF86">
    <property type="entry name" value="REVERSE TRANSCRIPTASE DOMAIN-CONTAINING PROTEIN"/>
    <property type="match status" value="1"/>
</dbReference>
<proteinExistence type="predicted"/>
<name>A0AAV2GQD1_9ROSI</name>
<dbReference type="EMBL" id="OZ034822">
    <property type="protein sequence ID" value="CAL1412682.1"/>
    <property type="molecule type" value="Genomic_DNA"/>
</dbReference>
<dbReference type="InterPro" id="IPR012337">
    <property type="entry name" value="RNaseH-like_sf"/>
</dbReference>
<dbReference type="InterPro" id="IPR026960">
    <property type="entry name" value="RVT-Znf"/>
</dbReference>
<dbReference type="Pfam" id="PF13966">
    <property type="entry name" value="zf-RVT"/>
    <property type="match status" value="1"/>
</dbReference>
<dbReference type="SUPFAM" id="SSF53098">
    <property type="entry name" value="Ribonuclease H-like"/>
    <property type="match status" value="1"/>
</dbReference>
<protein>
    <recommendedName>
        <fullName evidence="1">Reverse transcriptase domain-containing protein</fullName>
    </recommendedName>
</protein>
<dbReference type="Proteomes" id="UP001497516">
    <property type="component" value="Chromosome 9"/>
</dbReference>
<dbReference type="Gene3D" id="3.30.420.10">
    <property type="entry name" value="Ribonuclease H-like superfamily/Ribonuclease H"/>
    <property type="match status" value="1"/>
</dbReference>
<dbReference type="Pfam" id="PF00078">
    <property type="entry name" value="RVT_1"/>
    <property type="match status" value="1"/>
</dbReference>
<organism evidence="2 3">
    <name type="scientific">Linum trigynum</name>
    <dbReference type="NCBI Taxonomy" id="586398"/>
    <lineage>
        <taxon>Eukaryota</taxon>
        <taxon>Viridiplantae</taxon>
        <taxon>Streptophyta</taxon>
        <taxon>Embryophyta</taxon>
        <taxon>Tracheophyta</taxon>
        <taxon>Spermatophyta</taxon>
        <taxon>Magnoliopsida</taxon>
        <taxon>eudicotyledons</taxon>
        <taxon>Gunneridae</taxon>
        <taxon>Pentapetalae</taxon>
        <taxon>rosids</taxon>
        <taxon>fabids</taxon>
        <taxon>Malpighiales</taxon>
        <taxon>Linaceae</taxon>
        <taxon>Linum</taxon>
    </lineage>
</organism>
<dbReference type="PANTHER" id="PTHR33116">
    <property type="entry name" value="REVERSE TRANSCRIPTASE ZINC-BINDING DOMAIN-CONTAINING PROTEIN-RELATED-RELATED"/>
    <property type="match status" value="1"/>
</dbReference>
<sequence>MFGSLNWLMRCKRLLVEGELFRITSSLSMRSCTISRLAQKAWEMMIKMDMKKAYDMVEWECLEIILRAMGFANQWCLWIKECIETVRFSVLFNGQPSEFFQPSRGIRQGDPLSPLLFILLTNALSFLISKSVQEGTFQGISLNPNCPRLTNVLFADDTILFGKASLVEAMHIKKTMETYGKMTGQEINCEKPALAFSHNTPDTIKQIIAQCLGIPLEKGLGKYLGVPTEWGRSKKEVFSVLVSRMEKLCQAWKGLALSQAGKETMLKSVFQGYPTYIMSCFLLPKGTTKKMNSRLNAFFWGGDMEKKAIPWRKGSVLTAPKQEGGMGFKDFHQFNMALLAKQGWRILNGKEETWIKLLKGLYFPNGDFMEAEKGRRPSWIWASICEAKSILKLGSRKNMGSGRSISLEKDPWIPGIPNFKLQPRNRQQLWAFQWVMDDGCEWNLDMIQQSCSTDEVEAIKRIPIGTDSSEDDWVWHFERSGLFSVKSAYHIFRESERDRLGTSNPNHPNCTSKAWKWLWSLSLPPNILSFLWRISRNAIATKGNLWHRKCSPSPLCDVCEGDVEDVWHCFFQCPHAATVWQILQPSLSLPQDQTPVVMWLLDICVGSPTVSIPGVVACLWAIWLARNERVFKGIIPRPSVTSANAVRDFSFWTTPLQHPTPLGVQAQHLSNHNTLSPPPSSSQWEFHCDGSFRSESQVAAYGVIITNSHGQVVDGCVGTFFCSSTIVEEAKALLTAVRAAVSLHGSASIFSDVRCLWISFKISIK</sequence>
<gene>
    <name evidence="2" type="ORF">LTRI10_LOCUS51958</name>
</gene>
<dbReference type="PROSITE" id="PS50878">
    <property type="entry name" value="RT_POL"/>
    <property type="match status" value="1"/>
</dbReference>
<dbReference type="AlphaFoldDB" id="A0AAV2GQD1"/>
<dbReference type="InterPro" id="IPR000477">
    <property type="entry name" value="RT_dom"/>
</dbReference>
<dbReference type="InterPro" id="IPR043502">
    <property type="entry name" value="DNA/RNA_pol_sf"/>
</dbReference>